<comment type="similarity">
    <text evidence="1">Belongs to the short-chain dehydrogenases/reductases (SDR) family.</text>
</comment>
<proteinExistence type="inferred from homology"/>
<evidence type="ECO:0000313" key="3">
    <source>
        <dbReference type="EMBL" id="MBO3273822.1"/>
    </source>
</evidence>
<dbReference type="Gene3D" id="3.40.50.720">
    <property type="entry name" value="NAD(P)-binding Rossmann-like Domain"/>
    <property type="match status" value="1"/>
</dbReference>
<dbReference type="RefSeq" id="WP_208311648.1">
    <property type="nucleotide sequence ID" value="NZ_JAELYA010000001.1"/>
</dbReference>
<dbReference type="SUPFAM" id="SSF51735">
    <property type="entry name" value="NAD(P)-binding Rossmann-fold domains"/>
    <property type="match status" value="1"/>
</dbReference>
<comment type="caution">
    <text evidence="3">The sequence shown here is derived from an EMBL/GenBank/DDBJ whole genome shotgun (WGS) entry which is preliminary data.</text>
</comment>
<dbReference type="InterPro" id="IPR020904">
    <property type="entry name" value="Sc_DH/Rdtase_CS"/>
</dbReference>
<evidence type="ECO:0000259" key="2">
    <source>
        <dbReference type="SMART" id="SM00822"/>
    </source>
</evidence>
<evidence type="ECO:0000313" key="4">
    <source>
        <dbReference type="Proteomes" id="UP000669060"/>
    </source>
</evidence>
<protein>
    <submittedName>
        <fullName evidence="3">SDR family NAD(P)-dependent oxidoreductase</fullName>
    </submittedName>
</protein>
<dbReference type="SMART" id="SM00822">
    <property type="entry name" value="PKS_KR"/>
    <property type="match status" value="1"/>
</dbReference>
<dbReference type="InterPro" id="IPR002347">
    <property type="entry name" value="SDR_fam"/>
</dbReference>
<dbReference type="PANTHER" id="PTHR43550">
    <property type="entry name" value="3-KETODIHYDROSPHINGOSINE REDUCTASE"/>
    <property type="match status" value="1"/>
</dbReference>
<dbReference type="Proteomes" id="UP000669060">
    <property type="component" value="Unassembled WGS sequence"/>
</dbReference>
<dbReference type="PRINTS" id="PR00081">
    <property type="entry name" value="GDHRDH"/>
</dbReference>
<dbReference type="Pfam" id="PF00106">
    <property type="entry name" value="adh_short"/>
    <property type="match status" value="1"/>
</dbReference>
<dbReference type="InterPro" id="IPR057326">
    <property type="entry name" value="KR_dom"/>
</dbReference>
<dbReference type="PANTHER" id="PTHR43550:SF6">
    <property type="entry name" value="SHORT CHAIN DEHYDROGENASE_REDUCTASE FAMILY PROTEIN (AFU_ORTHOLOGUE AFUA_2G08050)"/>
    <property type="match status" value="1"/>
</dbReference>
<gene>
    <name evidence="3" type="ORF">JFY56_01125</name>
</gene>
<dbReference type="InterPro" id="IPR036291">
    <property type="entry name" value="NAD(P)-bd_dom_sf"/>
</dbReference>
<evidence type="ECO:0000256" key="1">
    <source>
        <dbReference type="ARBA" id="ARBA00006484"/>
    </source>
</evidence>
<dbReference type="EMBL" id="JAELYA010000001">
    <property type="protein sequence ID" value="MBO3273822.1"/>
    <property type="molecule type" value="Genomic_DNA"/>
</dbReference>
<accession>A0ABS3TJI2</accession>
<name>A0ABS3TJI2_9PSED</name>
<feature type="domain" description="Ketoreductase" evidence="2">
    <location>
        <begin position="10"/>
        <end position="191"/>
    </location>
</feature>
<organism evidence="3 4">
    <name type="scientific">Pseudomonas schmalbachii</name>
    <dbReference type="NCBI Taxonomy" id="2816993"/>
    <lineage>
        <taxon>Bacteria</taxon>
        <taxon>Pseudomonadati</taxon>
        <taxon>Pseudomonadota</taxon>
        <taxon>Gammaproteobacteria</taxon>
        <taxon>Pseudomonadales</taxon>
        <taxon>Pseudomonadaceae</taxon>
        <taxon>Pseudomonas</taxon>
    </lineage>
</organism>
<keyword evidence="4" id="KW-1185">Reference proteome</keyword>
<sequence>MSNWIYGAPRIAFISGGGSGIGRQIARALVGEGTSVALFDLKVEAGVLDELRALRKRPEQRIEVFNVDISKAADVDDAVESAVARLGAPDFAFNSAGILRTALFTELPAETFELVVRINLLGSRNFAAGVLRHMPQGGHLVLVASLSGIMGGYTQAAYCASKFGVVGLAEVLRLEQKPRGIDVSVVCPGEIATPLLTYERQHGSKVTEALNATAGVLTVEEAVDGILRGLRKREYMITPGVRARLLRAMARKTSGLLRWMTDQTLAKTLQAQSR</sequence>
<dbReference type="PROSITE" id="PS00061">
    <property type="entry name" value="ADH_SHORT"/>
    <property type="match status" value="1"/>
</dbReference>
<reference evidence="3 4" key="1">
    <citation type="submission" date="2020-12" db="EMBL/GenBank/DDBJ databases">
        <title>Pseudomonas schmalbachii sp. nov. isolated from millipede gut.</title>
        <authorList>
            <person name="Shelomi M."/>
        </authorList>
    </citation>
    <scope>NUCLEOTIDE SEQUENCE [LARGE SCALE GENOMIC DNA]</scope>
    <source>
        <strain evidence="3 4">Milli4</strain>
    </source>
</reference>